<feature type="region of interest" description="Disordered" evidence="1">
    <location>
        <begin position="88"/>
        <end position="176"/>
    </location>
</feature>
<organism evidence="2 3">
    <name type="scientific">Pararhodobacter aggregans</name>
    <dbReference type="NCBI Taxonomy" id="404875"/>
    <lineage>
        <taxon>Bacteria</taxon>
        <taxon>Pseudomonadati</taxon>
        <taxon>Pseudomonadota</taxon>
        <taxon>Alphaproteobacteria</taxon>
        <taxon>Rhodobacterales</taxon>
        <taxon>Paracoccaceae</taxon>
        <taxon>Pararhodobacter</taxon>
    </lineage>
</organism>
<gene>
    <name evidence="2" type="ORF">DDE23_06695</name>
</gene>
<keyword evidence="3" id="KW-1185">Reference proteome</keyword>
<dbReference type="RefSeq" id="WP_107750346.1">
    <property type="nucleotide sequence ID" value="NZ_QBKF01000002.1"/>
</dbReference>
<evidence type="ECO:0000313" key="3">
    <source>
        <dbReference type="Proteomes" id="UP000244810"/>
    </source>
</evidence>
<dbReference type="Proteomes" id="UP000244810">
    <property type="component" value="Unassembled WGS sequence"/>
</dbReference>
<dbReference type="OrthoDB" id="262081at2"/>
<reference evidence="2 3" key="1">
    <citation type="journal article" date="2011" name="Syst. Appl. Microbiol.">
        <title>Defluviimonas denitrificans gen. nov., sp. nov., and Pararhodobacter aggregans gen. nov., sp. nov., non-phototrophic Rhodobacteraceae from the biofilter of a marine aquaculture.</title>
        <authorList>
            <person name="Foesel B.U."/>
            <person name="Drake H.L."/>
            <person name="Schramm A."/>
        </authorList>
    </citation>
    <scope>NUCLEOTIDE SEQUENCE [LARGE SCALE GENOMIC DNA]</scope>
    <source>
        <strain evidence="2 3">D1-19</strain>
    </source>
</reference>
<name>A0A2T7UVD7_9RHOB</name>
<dbReference type="EMBL" id="QDDR01000002">
    <property type="protein sequence ID" value="PVE48733.1"/>
    <property type="molecule type" value="Genomic_DNA"/>
</dbReference>
<accession>A0A2T7UVD7</accession>
<comment type="caution">
    <text evidence="2">The sequence shown here is derived from an EMBL/GenBank/DDBJ whole genome shotgun (WGS) entry which is preliminary data.</text>
</comment>
<feature type="compositionally biased region" description="Low complexity" evidence="1">
    <location>
        <begin position="156"/>
        <end position="176"/>
    </location>
</feature>
<protein>
    <submittedName>
        <fullName evidence="2">Uncharacterized protein</fullName>
    </submittedName>
</protein>
<feature type="compositionally biased region" description="Low complexity" evidence="1">
    <location>
        <begin position="106"/>
        <end position="130"/>
    </location>
</feature>
<feature type="region of interest" description="Disordered" evidence="1">
    <location>
        <begin position="192"/>
        <end position="212"/>
    </location>
</feature>
<sequence length="530" mass="55283">MEPRAAKARLFASAGQITLAATGLGALALIAVGAQALWHAEPARPGSVAVASLGPSLGLDHRQGTGGEGPRIWLSSLSSTGESPFAAPDYALDPVLPRRQPGASRPHAAVASAPVEATPAPAEAATAPGPRAEPHPVPQIATREGPPRVSPPRRPAPVATAAVAPEAPAATPEAPADPQALAALHAPTRSLLPRPRPALAAPAAEEPAPEQSPSLFAAIGEATGLIRSRTPQPRPETVTRLASLDLGRTTTDTPRAAPAVLEIPALTRGARSASCDADLTRAIPRRSRGAGDGSAVIGRLSNAGGRERDNAIISEVLAGNVPDFLRDLVPVTFAGNGMTITICVTPDYLSVGSDRDFVRVPLGLPAAMQVAERFDMVLPTTRMVDAIYQQANVHLSPAPMDPTSAMSSTNYFLRHNATVQGQMRQSGARLGQLVSGHKKDLVLTNRLQANPGRVAIYGWHQRNGRAIQPLSTVHGAQYADYSHGIRLVSRRAYVNGRAVDLRDLLSDSRMAGLVSSEGTISNRQLLALAD</sequence>
<evidence type="ECO:0000256" key="1">
    <source>
        <dbReference type="SAM" id="MobiDB-lite"/>
    </source>
</evidence>
<dbReference type="AlphaFoldDB" id="A0A2T7UVD7"/>
<proteinExistence type="predicted"/>
<evidence type="ECO:0000313" key="2">
    <source>
        <dbReference type="EMBL" id="PVE48733.1"/>
    </source>
</evidence>